<keyword evidence="2" id="KW-1185">Reference proteome</keyword>
<dbReference type="Proteomes" id="UP000053342">
    <property type="component" value="Unassembled WGS sequence"/>
</dbReference>
<reference evidence="1 2" key="1">
    <citation type="submission" date="2015-01" db="EMBL/GenBank/DDBJ databases">
        <title>The Genome Sequence of Exophiala oligosperma CBS72588.</title>
        <authorList>
            <consortium name="The Broad Institute Genomics Platform"/>
            <person name="Cuomo C."/>
            <person name="de Hoog S."/>
            <person name="Gorbushina A."/>
            <person name="Stielow B."/>
            <person name="Teixiera M."/>
            <person name="Abouelleil A."/>
            <person name="Chapman S.B."/>
            <person name="Priest M."/>
            <person name="Young S.K."/>
            <person name="Wortman J."/>
            <person name="Nusbaum C."/>
            <person name="Birren B."/>
        </authorList>
    </citation>
    <scope>NUCLEOTIDE SEQUENCE [LARGE SCALE GENOMIC DNA]</scope>
    <source>
        <strain evidence="1 2">CBS 72588</strain>
    </source>
</reference>
<evidence type="ECO:0000313" key="2">
    <source>
        <dbReference type="Proteomes" id="UP000053342"/>
    </source>
</evidence>
<accession>A0A0D2D367</accession>
<organism evidence="1 2">
    <name type="scientific">Exophiala oligosperma</name>
    <dbReference type="NCBI Taxonomy" id="215243"/>
    <lineage>
        <taxon>Eukaryota</taxon>
        <taxon>Fungi</taxon>
        <taxon>Dikarya</taxon>
        <taxon>Ascomycota</taxon>
        <taxon>Pezizomycotina</taxon>
        <taxon>Eurotiomycetes</taxon>
        <taxon>Chaetothyriomycetidae</taxon>
        <taxon>Chaetothyriales</taxon>
        <taxon>Herpotrichiellaceae</taxon>
        <taxon>Exophiala</taxon>
    </lineage>
</organism>
<evidence type="ECO:0000313" key="1">
    <source>
        <dbReference type="EMBL" id="KIW36715.1"/>
    </source>
</evidence>
<name>A0A0D2D367_9EURO</name>
<dbReference type="HOGENOM" id="CLU_737769_0_0_1"/>
<dbReference type="EMBL" id="KN847349">
    <property type="protein sequence ID" value="KIW36715.1"/>
    <property type="molecule type" value="Genomic_DNA"/>
</dbReference>
<dbReference type="VEuPathDB" id="FungiDB:PV06_11015"/>
<proteinExistence type="predicted"/>
<dbReference type="AlphaFoldDB" id="A0A0D2D367"/>
<dbReference type="GeneID" id="27363089"/>
<gene>
    <name evidence="1" type="ORF">PV06_11015</name>
</gene>
<dbReference type="RefSeq" id="XP_016256931.1">
    <property type="nucleotide sequence ID" value="XM_016412618.1"/>
</dbReference>
<sequence length="375" mass="42335">MDFLWRSVDKSLPLLRSIAEAYVAVSNRYPYDTDSTEARKSLNQFKIATRGRAILSTCRSIREECCQLLAREITLKADLHAIEPVWWSDQPGISNDTNSNQSSGMPSCFQTTNFPMIRNLVITLDRDTERALTTVPNDSLRNQWSVDTTQTPRLAELLNTLGTLRFVHQDYSLGDQLQRSDGNSVAVRINLEGTDTKSLPGFLDDVATILQRPAPTVRQEHDAFRSHMKPVLMSQSSSLARLRHLIVRQKLACRLLYTFGFLVTWQLWVEGHGHPGVYLETTVNVLSGAITDKKVFDRAGRSLNTRASLLELMSRDFRSVYSLYLGVPPTSISRLQCIRIYCLRGEQFFVLLSPAREVSLYGGAFPCRDTSVCHA</sequence>
<protein>
    <submittedName>
        <fullName evidence="1">Uncharacterized protein</fullName>
    </submittedName>
</protein>